<evidence type="ECO:0000313" key="6">
    <source>
        <dbReference type="Proteomes" id="UP000241546"/>
    </source>
</evidence>
<dbReference type="PANTHER" id="PTHR24346">
    <property type="entry name" value="MAP/MICROTUBULE AFFINITY-REGULATING KINASE"/>
    <property type="match status" value="1"/>
</dbReference>
<dbReference type="PROSITE" id="PS50011">
    <property type="entry name" value="PROTEIN_KINASE_DOM"/>
    <property type="match status" value="1"/>
</dbReference>
<proteinExistence type="predicted"/>
<dbReference type="EMBL" id="KZ680207">
    <property type="protein sequence ID" value="PTB70917.1"/>
    <property type="molecule type" value="Genomic_DNA"/>
</dbReference>
<dbReference type="GO" id="GO:0005737">
    <property type="term" value="C:cytoplasm"/>
    <property type="evidence" value="ECO:0007669"/>
    <property type="project" value="TreeGrafter"/>
</dbReference>
<protein>
    <submittedName>
        <fullName evidence="5">Kinase-like protein</fullName>
    </submittedName>
</protein>
<name>A0A2T4BNM4_9HYPO</name>
<evidence type="ECO:0000259" key="4">
    <source>
        <dbReference type="PROSITE" id="PS50011"/>
    </source>
</evidence>
<evidence type="ECO:0000313" key="5">
    <source>
        <dbReference type="EMBL" id="PTB70917.1"/>
    </source>
</evidence>
<dbReference type="OrthoDB" id="1668230at2759"/>
<feature type="domain" description="Protein kinase" evidence="4">
    <location>
        <begin position="306"/>
        <end position="592"/>
    </location>
</feature>
<dbReference type="PANTHER" id="PTHR24346:SF30">
    <property type="entry name" value="MATERNAL EMBRYONIC LEUCINE ZIPPER KINASE"/>
    <property type="match status" value="1"/>
</dbReference>
<keyword evidence="5" id="KW-0418">Kinase</keyword>
<dbReference type="GO" id="GO:0004674">
    <property type="term" value="F:protein serine/threonine kinase activity"/>
    <property type="evidence" value="ECO:0007669"/>
    <property type="project" value="TreeGrafter"/>
</dbReference>
<evidence type="ECO:0000256" key="1">
    <source>
        <dbReference type="ARBA" id="ARBA00022741"/>
    </source>
</evidence>
<feature type="region of interest" description="Disordered" evidence="3">
    <location>
        <begin position="212"/>
        <end position="237"/>
    </location>
</feature>
<keyword evidence="6" id="KW-1185">Reference proteome</keyword>
<evidence type="ECO:0000256" key="3">
    <source>
        <dbReference type="SAM" id="MobiDB-lite"/>
    </source>
</evidence>
<dbReference type="InterPro" id="IPR000719">
    <property type="entry name" value="Prot_kinase_dom"/>
</dbReference>
<dbReference type="Pfam" id="PF00069">
    <property type="entry name" value="Pkinase"/>
    <property type="match status" value="1"/>
</dbReference>
<dbReference type="InterPro" id="IPR011009">
    <property type="entry name" value="Kinase-like_dom_sf"/>
</dbReference>
<gene>
    <name evidence="5" type="ORF">BBK36DRAFT_1107396</name>
</gene>
<feature type="non-terminal residue" evidence="5">
    <location>
        <position position="1"/>
    </location>
</feature>
<sequence>IMAQATDELTRTQTIYNDSQELILQLGPRDTTIASKRSETLSAFELGELSKALVEESRSTPEARLVVAYPPAISLILDEDSAVTPLQPILGDYRPFVVTQVPEKPAFKFRLPYRAIPPDTLLDRLNCRIMYSPINNNCTLIHELSLVKGSQIFLTNTDNPPARISVARDQPCILSQGFWRASATIGGGDDALEYDLAYIQVLQRQFTVPISQDPDMPVRKRRAPEVTEDPERSVKRQKTKASLQIDITLAPESSQLAPGVNDNNRALALPPRRIISRAPTSVLDLKDGYMASIPGTVKGGLEPYELRQRYRFMTNQNASIAISTHSGIKADVAAKALFPDSHGYDLWHIGRLWMRETTLLQYTDHVSRRLFLLKITSTHLLCKEHIVKLKGFDARVYAIYYEFLPPSLARGKWSSLQPDDAEIILVHISSALAYLAAWNFVHNDIQPANIAYSGHRAVLFNFRLASPSGSIVEGRSPWSLWYLPPEFNKERVCSLAADVWALGITMLYLLGKMSLPDEEEVPDARKGWKLGNDAELRSRMRCIRDCKARLNKGDAIESLVFRMLDADAASRIKAADIEARVRKRNVKEEPKP</sequence>
<dbReference type="GO" id="GO:0005524">
    <property type="term" value="F:ATP binding"/>
    <property type="evidence" value="ECO:0007669"/>
    <property type="project" value="UniProtKB-KW"/>
</dbReference>
<dbReference type="GeneID" id="36597366"/>
<dbReference type="AlphaFoldDB" id="A0A2T4BNM4"/>
<dbReference type="SMART" id="SM00220">
    <property type="entry name" value="S_TKc"/>
    <property type="match status" value="1"/>
</dbReference>
<keyword evidence="2" id="KW-0067">ATP-binding</keyword>
<accession>A0A2T4BNM4</accession>
<dbReference type="RefSeq" id="XP_024754237.1">
    <property type="nucleotide sequence ID" value="XM_024889247.1"/>
</dbReference>
<organism evidence="5 6">
    <name type="scientific">Trichoderma citrinoviride</name>
    <dbReference type="NCBI Taxonomy" id="58853"/>
    <lineage>
        <taxon>Eukaryota</taxon>
        <taxon>Fungi</taxon>
        <taxon>Dikarya</taxon>
        <taxon>Ascomycota</taxon>
        <taxon>Pezizomycotina</taxon>
        <taxon>Sordariomycetes</taxon>
        <taxon>Hypocreomycetidae</taxon>
        <taxon>Hypocreales</taxon>
        <taxon>Hypocreaceae</taxon>
        <taxon>Trichoderma</taxon>
    </lineage>
</organism>
<reference evidence="6" key="1">
    <citation type="submission" date="2016-07" db="EMBL/GenBank/DDBJ databases">
        <title>Multiple horizontal gene transfer events from other fungi enriched the ability of initially mycotrophic Trichoderma (Ascomycota) to feed on dead plant biomass.</title>
        <authorList>
            <consortium name="DOE Joint Genome Institute"/>
            <person name="Atanasova L."/>
            <person name="Chenthamara K."/>
            <person name="Zhang J."/>
            <person name="Grujic M."/>
            <person name="Henrissat B."/>
            <person name="Kuo A."/>
            <person name="Aerts A."/>
            <person name="Salamov A."/>
            <person name="Lipzen A."/>
            <person name="Labutti K."/>
            <person name="Barry K."/>
            <person name="Miao Y."/>
            <person name="Rahimi M.J."/>
            <person name="Shen Q."/>
            <person name="Grigoriev I.V."/>
            <person name="Kubicek C.P."/>
            <person name="Druzhinina I.S."/>
        </authorList>
    </citation>
    <scope>NUCLEOTIDE SEQUENCE [LARGE SCALE GENOMIC DNA]</scope>
    <source>
        <strain evidence="6">TUCIM 6016</strain>
    </source>
</reference>
<dbReference type="GO" id="GO:0035556">
    <property type="term" value="P:intracellular signal transduction"/>
    <property type="evidence" value="ECO:0007669"/>
    <property type="project" value="TreeGrafter"/>
</dbReference>
<keyword evidence="1" id="KW-0547">Nucleotide-binding</keyword>
<dbReference type="SUPFAM" id="SSF56112">
    <property type="entry name" value="Protein kinase-like (PK-like)"/>
    <property type="match status" value="1"/>
</dbReference>
<evidence type="ECO:0000256" key="2">
    <source>
        <dbReference type="ARBA" id="ARBA00022840"/>
    </source>
</evidence>
<feature type="compositionally biased region" description="Basic and acidic residues" evidence="3">
    <location>
        <begin position="223"/>
        <end position="234"/>
    </location>
</feature>
<keyword evidence="5" id="KW-0808">Transferase</keyword>
<dbReference type="Gene3D" id="1.10.510.10">
    <property type="entry name" value="Transferase(Phosphotransferase) domain 1"/>
    <property type="match status" value="1"/>
</dbReference>
<dbReference type="Proteomes" id="UP000241546">
    <property type="component" value="Unassembled WGS sequence"/>
</dbReference>